<reference evidence="2 3" key="1">
    <citation type="submission" date="2019-05" db="EMBL/GenBank/DDBJ databases">
        <title>A comparative analysis of the Nautiliaceae.</title>
        <authorList>
            <person name="Grosche A."/>
            <person name="Smedile F."/>
            <person name="Vetriani C."/>
        </authorList>
    </citation>
    <scope>NUCLEOTIDE SEQUENCE [LARGE SCALE GENOMIC DNA]</scope>
    <source>
        <strain evidence="2 3">TB-2</strain>
    </source>
</reference>
<keyword evidence="3" id="KW-1185">Reference proteome</keyword>
<organism evidence="2 3">
    <name type="scientific">Caminibacter mediatlanticus TB-2</name>
    <dbReference type="NCBI Taxonomy" id="391592"/>
    <lineage>
        <taxon>Bacteria</taxon>
        <taxon>Pseudomonadati</taxon>
        <taxon>Campylobacterota</taxon>
        <taxon>Epsilonproteobacteria</taxon>
        <taxon>Nautiliales</taxon>
        <taxon>Nautiliaceae</taxon>
        <taxon>Caminibacter</taxon>
    </lineage>
</organism>
<evidence type="ECO:0000313" key="3">
    <source>
        <dbReference type="Proteomes" id="UP000306825"/>
    </source>
</evidence>
<feature type="domain" description="GP-PDE" evidence="1">
    <location>
        <begin position="9"/>
        <end position="245"/>
    </location>
</feature>
<evidence type="ECO:0000259" key="1">
    <source>
        <dbReference type="PROSITE" id="PS51704"/>
    </source>
</evidence>
<dbReference type="SUPFAM" id="SSF51695">
    <property type="entry name" value="PLC-like phosphodiesterases"/>
    <property type="match status" value="1"/>
</dbReference>
<name>A0ABX5VAT2_9BACT</name>
<dbReference type="InterPro" id="IPR030395">
    <property type="entry name" value="GP_PDE_dom"/>
</dbReference>
<protein>
    <recommendedName>
        <fullName evidence="1">GP-PDE domain-containing protein</fullName>
    </recommendedName>
</protein>
<dbReference type="Proteomes" id="UP000306825">
    <property type="component" value="Chromosome"/>
</dbReference>
<accession>A0ABX5VAT2</accession>
<dbReference type="RefSeq" id="WP_138322686.1">
    <property type="nucleotide sequence ID" value="NZ_CP040463.1"/>
</dbReference>
<gene>
    <name evidence="2" type="ORF">FE773_00240</name>
</gene>
<dbReference type="PROSITE" id="PS51704">
    <property type="entry name" value="GP_PDE"/>
    <property type="match status" value="1"/>
</dbReference>
<proteinExistence type="predicted"/>
<dbReference type="Gene3D" id="3.20.20.190">
    <property type="entry name" value="Phosphatidylinositol (PI) phosphodiesterase"/>
    <property type="match status" value="1"/>
</dbReference>
<sequence>MFEVFKKEHVLIAHRGLRSLYPENTLIAFEKAIKHFDMIEFDVQYTKDFEPVIFHDTYINKKTNINKKIKISDLSFEEVKKLDNVSWFIKSNPFNEDLDYRFLNSLKKEAIPSLDEVLSFITDNNIFANLEIKMPYSKNILEDIKKRVVKFKLKDQVIISSFSLEYIKELKGFYKAALFDKKVTLKEILKYNLDAFHINKENFSKNLTLKLLEKDIVTNVYTVNDKKEIENLFKNGVKGIFSDIL</sequence>
<dbReference type="PANTHER" id="PTHR46211:SF14">
    <property type="entry name" value="GLYCEROPHOSPHODIESTER PHOSPHODIESTERASE"/>
    <property type="match status" value="1"/>
</dbReference>
<dbReference type="PANTHER" id="PTHR46211">
    <property type="entry name" value="GLYCEROPHOSPHORYL DIESTER PHOSPHODIESTERASE"/>
    <property type="match status" value="1"/>
</dbReference>
<evidence type="ECO:0000313" key="2">
    <source>
        <dbReference type="EMBL" id="QCT93671.1"/>
    </source>
</evidence>
<dbReference type="Pfam" id="PF03009">
    <property type="entry name" value="GDPD"/>
    <property type="match status" value="1"/>
</dbReference>
<dbReference type="InterPro" id="IPR017946">
    <property type="entry name" value="PLC-like_Pdiesterase_TIM-brl"/>
</dbReference>
<dbReference type="EMBL" id="CP040463">
    <property type="protein sequence ID" value="QCT93671.1"/>
    <property type="molecule type" value="Genomic_DNA"/>
</dbReference>